<dbReference type="CDD" id="cd01166">
    <property type="entry name" value="KdgK"/>
    <property type="match status" value="1"/>
</dbReference>
<dbReference type="EMBL" id="FOZC01000006">
    <property type="protein sequence ID" value="SFR76117.1"/>
    <property type="molecule type" value="Genomic_DNA"/>
</dbReference>
<proteinExistence type="inferred from homology"/>
<dbReference type="InterPro" id="IPR029056">
    <property type="entry name" value="Ribokinase-like"/>
</dbReference>
<dbReference type="GO" id="GO:0005524">
    <property type="term" value="F:ATP binding"/>
    <property type="evidence" value="ECO:0007669"/>
    <property type="project" value="UniProtKB-KW"/>
</dbReference>
<dbReference type="InterPro" id="IPR050306">
    <property type="entry name" value="PfkB_Carbo_kinase"/>
</dbReference>
<dbReference type="Gene3D" id="3.40.1190.20">
    <property type="match status" value="1"/>
</dbReference>
<evidence type="ECO:0000256" key="2">
    <source>
        <dbReference type="ARBA" id="ARBA00022679"/>
    </source>
</evidence>
<dbReference type="GO" id="GO:0016301">
    <property type="term" value="F:kinase activity"/>
    <property type="evidence" value="ECO:0007669"/>
    <property type="project" value="UniProtKB-KW"/>
</dbReference>
<dbReference type="PANTHER" id="PTHR43085">
    <property type="entry name" value="HEXOKINASE FAMILY MEMBER"/>
    <property type="match status" value="1"/>
</dbReference>
<keyword evidence="5" id="KW-0067">ATP-binding</keyword>
<evidence type="ECO:0000256" key="1">
    <source>
        <dbReference type="ARBA" id="ARBA00010688"/>
    </source>
</evidence>
<organism evidence="7 8">
    <name type="scientific">[Clostridium] aminophilum</name>
    <dbReference type="NCBI Taxonomy" id="1526"/>
    <lineage>
        <taxon>Bacteria</taxon>
        <taxon>Bacillati</taxon>
        <taxon>Bacillota</taxon>
        <taxon>Clostridia</taxon>
        <taxon>Lachnospirales</taxon>
        <taxon>Lachnospiraceae</taxon>
    </lineage>
</organism>
<protein>
    <submittedName>
        <fullName evidence="7">2-dehydro-3-deoxygluconokinase</fullName>
    </submittedName>
</protein>
<reference evidence="7 8" key="1">
    <citation type="submission" date="2016-10" db="EMBL/GenBank/DDBJ databases">
        <authorList>
            <person name="de Groot N.N."/>
        </authorList>
    </citation>
    <scope>NUCLEOTIDE SEQUENCE [LARGE SCALE GENOMIC DNA]</scope>
    <source>
        <strain evidence="7 8">F</strain>
    </source>
</reference>
<dbReference type="SUPFAM" id="SSF53613">
    <property type="entry name" value="Ribokinase-like"/>
    <property type="match status" value="1"/>
</dbReference>
<sequence length="318" mass="34323">MMSRKILTLGEPMGLFIAQEEALLENVRHYSTSVAGAEFNVAVGLTRLGHTVGYLTKLGNDPFGRQIVNVMRDNGIDTSMVLFSEDRQTGFMLKSKTSCGDPDIYYYRKGSAASTISVKDVENLDLTAWDALHTSGILPATSENAHEASRYLMKKAKEAGIPVFFDPNLRPQLWKDRETMIQAINQMASLADYVMPGENEGEVLCGSRDPKTIADFYLNLGVKCVIVKTGASGAAAFTADSGFSVPSFQHGPIVDTVGAGDGFAVGVESALLEGLNLMDAVRRGNAIGTIQIMNVSDNEGLPTREELEKFIKTTPAAV</sequence>
<dbReference type="PRINTS" id="PR00990">
    <property type="entry name" value="RIBOKINASE"/>
</dbReference>
<accession>A0A1I6JAU8</accession>
<evidence type="ECO:0000256" key="3">
    <source>
        <dbReference type="ARBA" id="ARBA00022741"/>
    </source>
</evidence>
<feature type="domain" description="Carbohydrate kinase PfkB" evidence="6">
    <location>
        <begin position="5"/>
        <end position="303"/>
    </location>
</feature>
<evidence type="ECO:0000259" key="6">
    <source>
        <dbReference type="Pfam" id="PF00294"/>
    </source>
</evidence>
<keyword evidence="2" id="KW-0808">Transferase</keyword>
<evidence type="ECO:0000256" key="4">
    <source>
        <dbReference type="ARBA" id="ARBA00022777"/>
    </source>
</evidence>
<dbReference type="InterPro" id="IPR011611">
    <property type="entry name" value="PfkB_dom"/>
</dbReference>
<evidence type="ECO:0000313" key="8">
    <source>
        <dbReference type="Proteomes" id="UP000214760"/>
    </source>
</evidence>
<dbReference type="AlphaFoldDB" id="A0A1I6JAU8"/>
<dbReference type="PANTHER" id="PTHR43085:SF1">
    <property type="entry name" value="PSEUDOURIDINE KINASE-RELATED"/>
    <property type="match status" value="1"/>
</dbReference>
<comment type="similarity">
    <text evidence="1">Belongs to the carbohydrate kinase PfkB family.</text>
</comment>
<keyword evidence="4 7" id="KW-0418">Kinase</keyword>
<dbReference type="Pfam" id="PF00294">
    <property type="entry name" value="PfkB"/>
    <property type="match status" value="1"/>
</dbReference>
<evidence type="ECO:0000313" key="7">
    <source>
        <dbReference type="EMBL" id="SFR76117.1"/>
    </source>
</evidence>
<gene>
    <name evidence="7" type="ORF">SAMN02910262_01382</name>
</gene>
<name>A0A1I6JAU8_9FIRM</name>
<keyword evidence="3" id="KW-0547">Nucleotide-binding</keyword>
<dbReference type="InterPro" id="IPR002139">
    <property type="entry name" value="Ribo/fructo_kinase"/>
</dbReference>
<dbReference type="Proteomes" id="UP000214760">
    <property type="component" value="Unassembled WGS sequence"/>
</dbReference>
<evidence type="ECO:0000256" key="5">
    <source>
        <dbReference type="ARBA" id="ARBA00022840"/>
    </source>
</evidence>